<feature type="compositionally biased region" description="Low complexity" evidence="1">
    <location>
        <begin position="18"/>
        <end position="27"/>
    </location>
</feature>
<evidence type="ECO:0000313" key="2">
    <source>
        <dbReference type="EMBL" id="GMF54571.1"/>
    </source>
</evidence>
<dbReference type="OrthoDB" id="117894at2759"/>
<name>A0A9W6Y7L8_9STRA</name>
<sequence>MRSGAPAAGAPPVPGAPSAPTAPARTTPKIKDVICRKFEGQEVYPGLEPGFEDFILEYEQALYTESLLNQSHWTSHIKASVLVNFLAGKTARFFHANMTQWRT</sequence>
<feature type="region of interest" description="Disordered" evidence="1">
    <location>
        <begin position="1"/>
        <end position="27"/>
    </location>
</feature>
<proteinExistence type="predicted"/>
<evidence type="ECO:0000256" key="1">
    <source>
        <dbReference type="SAM" id="MobiDB-lite"/>
    </source>
</evidence>
<dbReference type="Proteomes" id="UP001165121">
    <property type="component" value="Unassembled WGS sequence"/>
</dbReference>
<organism evidence="2 3">
    <name type="scientific">Phytophthora fragariaefolia</name>
    <dbReference type="NCBI Taxonomy" id="1490495"/>
    <lineage>
        <taxon>Eukaryota</taxon>
        <taxon>Sar</taxon>
        <taxon>Stramenopiles</taxon>
        <taxon>Oomycota</taxon>
        <taxon>Peronosporomycetes</taxon>
        <taxon>Peronosporales</taxon>
        <taxon>Peronosporaceae</taxon>
        <taxon>Phytophthora</taxon>
    </lineage>
</organism>
<reference evidence="2" key="1">
    <citation type="submission" date="2023-04" db="EMBL/GenBank/DDBJ databases">
        <title>Phytophthora fragariaefolia NBRC 109709.</title>
        <authorList>
            <person name="Ichikawa N."/>
            <person name="Sato H."/>
            <person name="Tonouchi N."/>
        </authorList>
    </citation>
    <scope>NUCLEOTIDE SEQUENCE</scope>
    <source>
        <strain evidence="2">NBRC 109709</strain>
    </source>
</reference>
<accession>A0A9W6Y7L8</accession>
<gene>
    <name evidence="2" type="ORF">Pfra01_002280000</name>
</gene>
<evidence type="ECO:0000313" key="3">
    <source>
        <dbReference type="Proteomes" id="UP001165121"/>
    </source>
</evidence>
<keyword evidence="3" id="KW-1185">Reference proteome</keyword>
<dbReference type="EMBL" id="BSXT01003535">
    <property type="protein sequence ID" value="GMF54571.1"/>
    <property type="molecule type" value="Genomic_DNA"/>
</dbReference>
<protein>
    <submittedName>
        <fullName evidence="2">Unnamed protein product</fullName>
    </submittedName>
</protein>
<comment type="caution">
    <text evidence="2">The sequence shown here is derived from an EMBL/GenBank/DDBJ whole genome shotgun (WGS) entry which is preliminary data.</text>
</comment>
<dbReference type="AlphaFoldDB" id="A0A9W6Y7L8"/>